<sequence>MADSSLPQLLASAASSSSTFDAFAWLEAALAPPSSTSLSRSLAPQLALRSQALAHTLQTALQHVTHSVPALQTRLEALETTAAPLAARLTAAQHVCDTSLSSTRHSDARRLLVTLHETKRRLESCSRALVEAAQWTRSVRDCFAVLEDPTLLSLEGDGESTADAETLGDRVRQLRASLDVLQDLPGVRERQKTMERLAAQIEAAVLPRVASKLRQDEAGDVTRLRWCLEALGSIDRAHVMKEEFCLARPARVHRTWYQYEEQAKQIAGLDVADDGNNNRHVDFARWLDGFYEHVLQMLQRESRNARDLFGGDELVIRVLLTLLRNTLEPLTASFRDRLGQTEPASSESFCLDRLVRCFHTTRRFAGQFVQLVRSLENELGVKLTDGDSTAVDAEGGILRVVFEPYQLYFTEYTRFSSDFLTDALMRLVPPFNTTSNEVLGSDEDRDATAATSFEDFSQRLEEASEAVWTIVDRSVQQCYEFTGGVAFPEAVEAIGTAVQQFTLALGAKMPAIRNYYKVEPVFQVDESKERLAASPDWSQFHASLALLKACGTLETQLCAMDGRLRVRMREQLAQLSSEHVDALSPRSTCGNVCNASSIALAELLYPTKLVLAVSTMWLRDEDPTRQSQFHQFVADMVSHPTWSGSTAACYPTATVLDEAQRAMRSWTKEAQLLTYDTIFLPIARVLDTIPTNESWNKAPNSAQDELEFPTFSMLPQDYITTVADLLLSLLPQLEPFAGSNSLENAFVASRGAQEVCVQGEWDRLGQVLHLAPPELLNCQQIFGSGGTTAASDPVPTAAKFVDLWSATVASSTLAALLRTVCSIPCLSEIGAKQLAADLGYFYNVLSAVGGEDNFIVDDLRRALEMDLQTHIHHVTELRADHDGLEKRALVKLNDCIIAMRQRALAPPRGPSAGSTSTPSRVY</sequence>
<dbReference type="EMBL" id="CANTFL010001243">
    <property type="protein sequence ID" value="CAI5734680.1"/>
    <property type="molecule type" value="Genomic_DNA"/>
</dbReference>
<evidence type="ECO:0000256" key="8">
    <source>
        <dbReference type="ARBA" id="ARBA00031345"/>
    </source>
</evidence>
<reference evidence="9" key="1">
    <citation type="submission" date="2022-12" db="EMBL/GenBank/DDBJ databases">
        <authorList>
            <person name="Webb A."/>
        </authorList>
    </citation>
    <scope>NUCLEOTIDE SEQUENCE</scope>
    <source>
        <strain evidence="9">Hp1</strain>
    </source>
</reference>
<dbReference type="GO" id="GO:0007030">
    <property type="term" value="P:Golgi organization"/>
    <property type="evidence" value="ECO:0007669"/>
    <property type="project" value="TreeGrafter"/>
</dbReference>
<accession>A0AAV0UGR3</accession>
<organism evidence="9 10">
    <name type="scientific">Hyaloperonospora brassicae</name>
    <name type="common">Brassica downy mildew</name>
    <name type="synonym">Peronospora brassicae</name>
    <dbReference type="NCBI Taxonomy" id="162125"/>
    <lineage>
        <taxon>Eukaryota</taxon>
        <taxon>Sar</taxon>
        <taxon>Stramenopiles</taxon>
        <taxon>Oomycota</taxon>
        <taxon>Peronosporomycetes</taxon>
        <taxon>Peronosporales</taxon>
        <taxon>Peronosporaceae</taxon>
        <taxon>Hyaloperonospora</taxon>
    </lineage>
</organism>
<evidence type="ECO:0000256" key="6">
    <source>
        <dbReference type="ARBA" id="ARBA00023034"/>
    </source>
</evidence>
<dbReference type="GO" id="GO:0006886">
    <property type="term" value="P:intracellular protein transport"/>
    <property type="evidence" value="ECO:0007669"/>
    <property type="project" value="InterPro"/>
</dbReference>
<evidence type="ECO:0000313" key="9">
    <source>
        <dbReference type="EMBL" id="CAI5734680.1"/>
    </source>
</evidence>
<evidence type="ECO:0000256" key="1">
    <source>
        <dbReference type="ARBA" id="ARBA00004395"/>
    </source>
</evidence>
<evidence type="ECO:0000256" key="4">
    <source>
        <dbReference type="ARBA" id="ARBA00022448"/>
    </source>
</evidence>
<dbReference type="PANTHER" id="PTHR21443">
    <property type="entry name" value="CONSERVED OLIGOMERIC GOLGI COMPLEX COMPONENT 7"/>
    <property type="match status" value="1"/>
</dbReference>
<evidence type="ECO:0000313" key="10">
    <source>
        <dbReference type="Proteomes" id="UP001162031"/>
    </source>
</evidence>
<keyword evidence="6" id="KW-0333">Golgi apparatus</keyword>
<dbReference type="GO" id="GO:0017119">
    <property type="term" value="C:Golgi transport complex"/>
    <property type="evidence" value="ECO:0007669"/>
    <property type="project" value="InterPro"/>
</dbReference>
<dbReference type="Proteomes" id="UP001162031">
    <property type="component" value="Unassembled WGS sequence"/>
</dbReference>
<keyword evidence="7" id="KW-0472">Membrane</keyword>
<dbReference type="AlphaFoldDB" id="A0AAV0UGR3"/>
<gene>
    <name evidence="9" type="ORF">HBR001_LOCUS6240</name>
</gene>
<dbReference type="PANTHER" id="PTHR21443:SF0">
    <property type="entry name" value="CONSERVED OLIGOMERIC GOLGI COMPLEX SUBUNIT 7"/>
    <property type="match status" value="1"/>
</dbReference>
<name>A0AAV0UGR3_HYABA</name>
<keyword evidence="5" id="KW-0653">Protein transport</keyword>
<comment type="caution">
    <text evidence="9">The sequence shown here is derived from an EMBL/GenBank/DDBJ whole genome shotgun (WGS) entry which is preliminary data.</text>
</comment>
<dbReference type="GO" id="GO:0006890">
    <property type="term" value="P:retrograde vesicle-mediated transport, Golgi to endoplasmic reticulum"/>
    <property type="evidence" value="ECO:0007669"/>
    <property type="project" value="TreeGrafter"/>
</dbReference>
<evidence type="ECO:0000256" key="5">
    <source>
        <dbReference type="ARBA" id="ARBA00022927"/>
    </source>
</evidence>
<evidence type="ECO:0000256" key="3">
    <source>
        <dbReference type="ARBA" id="ARBA00020984"/>
    </source>
</evidence>
<dbReference type="Pfam" id="PF10191">
    <property type="entry name" value="COG7"/>
    <property type="match status" value="1"/>
</dbReference>
<proteinExistence type="inferred from homology"/>
<evidence type="ECO:0000256" key="2">
    <source>
        <dbReference type="ARBA" id="ARBA00005831"/>
    </source>
</evidence>
<comment type="similarity">
    <text evidence="2">Belongs to the COG7 family.</text>
</comment>
<dbReference type="InterPro" id="IPR019335">
    <property type="entry name" value="COG7"/>
</dbReference>
<keyword evidence="4" id="KW-0813">Transport</keyword>
<comment type="subcellular location">
    <subcellularLocation>
        <location evidence="1">Golgi apparatus membrane</location>
        <topology evidence="1">Peripheral membrane protein</topology>
    </subcellularLocation>
</comment>
<dbReference type="GO" id="GO:0000139">
    <property type="term" value="C:Golgi membrane"/>
    <property type="evidence" value="ECO:0007669"/>
    <property type="project" value="UniProtKB-SubCell"/>
</dbReference>
<evidence type="ECO:0000256" key="7">
    <source>
        <dbReference type="ARBA" id="ARBA00023136"/>
    </source>
</evidence>
<protein>
    <recommendedName>
        <fullName evidence="3">Conserved oligomeric Golgi complex subunit 7</fullName>
    </recommendedName>
    <alternativeName>
        <fullName evidence="8">Component of oligomeric Golgi complex 7</fullName>
    </alternativeName>
</protein>
<keyword evidence="10" id="KW-1185">Reference proteome</keyword>